<dbReference type="STRING" id="27349.A0A0L6UJ79"/>
<evidence type="ECO:0000256" key="2">
    <source>
        <dbReference type="ARBA" id="ARBA00022723"/>
    </source>
</evidence>
<feature type="region of interest" description="Disordered" evidence="6">
    <location>
        <begin position="298"/>
        <end position="343"/>
    </location>
</feature>
<dbReference type="Proteomes" id="UP000037035">
    <property type="component" value="Unassembled WGS sequence"/>
</dbReference>
<feature type="compositionally biased region" description="Polar residues" evidence="6">
    <location>
        <begin position="427"/>
        <end position="436"/>
    </location>
</feature>
<evidence type="ECO:0000256" key="1">
    <source>
        <dbReference type="ARBA" id="ARBA00004123"/>
    </source>
</evidence>
<feature type="region of interest" description="Disordered" evidence="6">
    <location>
        <begin position="407"/>
        <end position="440"/>
    </location>
</feature>
<dbReference type="PANTHER" id="PTHR13316:SF0">
    <property type="entry name" value="ZINC FINGER CCHC DOMAIN-CONTAINING PROTEIN 8"/>
    <property type="match status" value="1"/>
</dbReference>
<dbReference type="EMBL" id="LAVV01010785">
    <property type="protein sequence ID" value="KNZ48573.1"/>
    <property type="molecule type" value="Genomic_DNA"/>
</dbReference>
<comment type="caution">
    <text evidence="8">The sequence shown here is derived from an EMBL/GenBank/DDBJ whole genome shotgun (WGS) entry which is preliminary data.</text>
</comment>
<sequence>MDLRYACCLSEPLSVFSFGESHLIEKEEMNSNHLNNYHQLLLQQPSHHFSEAVDPISCDYEPHTVIPDYQYSPQARQVLGTHPGDKTLHPWDIRRCFNCGDPSHSLLACQQERNEPLIRLSKQIFQARNALDGGIEDYSDAEQGHFEDLNHRNYSRLKDVVVGSEAIQEDIARRRLLAFSFAPGRLSASLRQALFWEPHRETPDQNYLDPYRPMPWFQAMEKWGYPPAYVIPLDAHQSPFQRIIERIENSNKDHDWESAEILQMHRGRSPGIDSNSSDEKEEEEEILRLLVPDYDALKKQSTPLPPERSPHNTPLPGPSLFPPLPNSPSPPPPPPPPMSTIPTKRLVEYKGGNFSSDRLPVYNGQIISTQSYLDYYSGHHRSFSSSKPDSILLGKRKIPPWRYIDYPHPHPAQQQPQQYLYQEERTSLQQPTSAARSSKRFYVDKDLPPSDSYDTSSAHMLWYKFFKLELSESEVEGRNEVVWISAVKD</sequence>
<dbReference type="VEuPathDB" id="FungiDB:VP01_555g1"/>
<keyword evidence="2" id="KW-0479">Metal-binding</keyword>
<evidence type="ECO:0000259" key="7">
    <source>
        <dbReference type="Pfam" id="PF04046"/>
    </source>
</evidence>
<dbReference type="InterPro" id="IPR006568">
    <property type="entry name" value="PSP_pro-rich"/>
</dbReference>
<organism evidence="8 9">
    <name type="scientific">Puccinia sorghi</name>
    <dbReference type="NCBI Taxonomy" id="27349"/>
    <lineage>
        <taxon>Eukaryota</taxon>
        <taxon>Fungi</taxon>
        <taxon>Dikarya</taxon>
        <taxon>Basidiomycota</taxon>
        <taxon>Pucciniomycotina</taxon>
        <taxon>Pucciniomycetes</taxon>
        <taxon>Pucciniales</taxon>
        <taxon>Pucciniaceae</taxon>
        <taxon>Puccinia</taxon>
    </lineage>
</organism>
<dbReference type="Pfam" id="PF04046">
    <property type="entry name" value="PSP"/>
    <property type="match status" value="1"/>
</dbReference>
<feature type="domain" description="PSP proline-rich" evidence="7">
    <location>
        <begin position="183"/>
        <end position="229"/>
    </location>
</feature>
<dbReference type="GO" id="GO:0008270">
    <property type="term" value="F:zinc ion binding"/>
    <property type="evidence" value="ECO:0007669"/>
    <property type="project" value="UniProtKB-KW"/>
</dbReference>
<evidence type="ECO:0000256" key="5">
    <source>
        <dbReference type="ARBA" id="ARBA00023242"/>
    </source>
</evidence>
<keyword evidence="4" id="KW-0862">Zinc</keyword>
<evidence type="ECO:0000256" key="6">
    <source>
        <dbReference type="SAM" id="MobiDB-lite"/>
    </source>
</evidence>
<dbReference type="GO" id="GO:0071013">
    <property type="term" value="C:catalytic step 2 spliceosome"/>
    <property type="evidence" value="ECO:0007669"/>
    <property type="project" value="TreeGrafter"/>
</dbReference>
<reference evidence="8 9" key="1">
    <citation type="submission" date="2015-08" db="EMBL/GenBank/DDBJ databases">
        <title>Next Generation Sequencing and Analysis of the Genome of Puccinia sorghi L Schw, the Causal Agent of Maize Common Rust.</title>
        <authorList>
            <person name="Rochi L."/>
            <person name="Burguener G."/>
            <person name="Darino M."/>
            <person name="Turjanski A."/>
            <person name="Kreff E."/>
            <person name="Dieguez M.J."/>
            <person name="Sacco F."/>
        </authorList>
    </citation>
    <scope>NUCLEOTIDE SEQUENCE [LARGE SCALE GENOMIC DNA]</scope>
    <source>
        <strain evidence="8 9">RO10H11247</strain>
    </source>
</reference>
<evidence type="ECO:0000256" key="4">
    <source>
        <dbReference type="ARBA" id="ARBA00022833"/>
    </source>
</evidence>
<keyword evidence="3" id="KW-0863">Zinc-finger</keyword>
<name>A0A0L6UJ79_9BASI</name>
<dbReference type="GO" id="GO:0003723">
    <property type="term" value="F:RNA binding"/>
    <property type="evidence" value="ECO:0007669"/>
    <property type="project" value="TreeGrafter"/>
</dbReference>
<evidence type="ECO:0000313" key="9">
    <source>
        <dbReference type="Proteomes" id="UP000037035"/>
    </source>
</evidence>
<dbReference type="AlphaFoldDB" id="A0A0L6UJ79"/>
<feature type="compositionally biased region" description="Pro residues" evidence="6">
    <location>
        <begin position="303"/>
        <end position="339"/>
    </location>
</feature>
<evidence type="ECO:0000256" key="3">
    <source>
        <dbReference type="ARBA" id="ARBA00022771"/>
    </source>
</evidence>
<proteinExistence type="predicted"/>
<gene>
    <name evidence="8" type="ORF">VP01_555g1</name>
</gene>
<evidence type="ECO:0000313" key="8">
    <source>
        <dbReference type="EMBL" id="KNZ48573.1"/>
    </source>
</evidence>
<dbReference type="OrthoDB" id="429967at2759"/>
<dbReference type="InterPro" id="IPR052115">
    <property type="entry name" value="NEXT_complex_subunit_ZCCHC8"/>
</dbReference>
<protein>
    <recommendedName>
        <fullName evidence="7">PSP proline-rich domain-containing protein</fullName>
    </recommendedName>
</protein>
<comment type="subcellular location">
    <subcellularLocation>
        <location evidence="1">Nucleus</location>
    </subcellularLocation>
</comment>
<feature type="compositionally biased region" description="Low complexity" evidence="6">
    <location>
        <begin position="411"/>
        <end position="421"/>
    </location>
</feature>
<accession>A0A0L6UJ79</accession>
<dbReference type="PANTHER" id="PTHR13316">
    <property type="entry name" value="ZINC FINGER, CCHC DOMAIN CONTAINING 8"/>
    <property type="match status" value="1"/>
</dbReference>
<feature type="region of interest" description="Disordered" evidence="6">
    <location>
        <begin position="262"/>
        <end position="284"/>
    </location>
</feature>
<keyword evidence="5" id="KW-0539">Nucleus</keyword>
<keyword evidence="9" id="KW-1185">Reference proteome</keyword>